<feature type="domain" description="Glycosyl hydrolase family 30 TIM-barrel" evidence="6">
    <location>
        <begin position="88"/>
        <end position="162"/>
    </location>
</feature>
<dbReference type="Gene3D" id="3.20.20.80">
    <property type="entry name" value="Glycosidases"/>
    <property type="match status" value="1"/>
</dbReference>
<protein>
    <submittedName>
        <fullName evidence="8">O-Glycosyl hydrolase</fullName>
    </submittedName>
</protein>
<name>A0A1M4SJF2_VIBGA</name>
<evidence type="ECO:0000256" key="2">
    <source>
        <dbReference type="ARBA" id="ARBA00022729"/>
    </source>
</evidence>
<comment type="similarity">
    <text evidence="1 4">Belongs to the glycosyl hydrolase 30 family.</text>
</comment>
<dbReference type="GO" id="GO:0016020">
    <property type="term" value="C:membrane"/>
    <property type="evidence" value="ECO:0007669"/>
    <property type="project" value="GOC"/>
</dbReference>
<dbReference type="SUPFAM" id="SSF51011">
    <property type="entry name" value="Glycosyl hydrolase domain"/>
    <property type="match status" value="1"/>
</dbReference>
<keyword evidence="2 5" id="KW-0732">Signal</keyword>
<proteinExistence type="inferred from homology"/>
<organism evidence="8 9">
    <name type="scientific">Vibrio gazogenes DSM 21264 = NBRC 103151</name>
    <dbReference type="NCBI Taxonomy" id="1123492"/>
    <lineage>
        <taxon>Bacteria</taxon>
        <taxon>Pseudomonadati</taxon>
        <taxon>Pseudomonadota</taxon>
        <taxon>Gammaproteobacteria</taxon>
        <taxon>Vibrionales</taxon>
        <taxon>Vibrionaceae</taxon>
        <taxon>Vibrio</taxon>
    </lineage>
</organism>
<dbReference type="Pfam" id="PF02055">
    <property type="entry name" value="Glyco_hydro_30"/>
    <property type="match status" value="1"/>
</dbReference>
<dbReference type="GO" id="GO:0006665">
    <property type="term" value="P:sphingolipid metabolic process"/>
    <property type="evidence" value="ECO:0007669"/>
    <property type="project" value="InterPro"/>
</dbReference>
<evidence type="ECO:0000256" key="4">
    <source>
        <dbReference type="RuleBase" id="RU361188"/>
    </source>
</evidence>
<dbReference type="InterPro" id="IPR033453">
    <property type="entry name" value="Glyco_hydro_30_TIM-barrel"/>
</dbReference>
<dbReference type="Proteomes" id="UP000184159">
    <property type="component" value="Unassembled WGS sequence"/>
</dbReference>
<keyword evidence="4" id="KW-0326">Glycosidase</keyword>
<dbReference type="PANTHER" id="PTHR11069:SF38">
    <property type="entry name" value="GLUCURONOXYLANASE XYNC"/>
    <property type="match status" value="1"/>
</dbReference>
<dbReference type="InterPro" id="IPR017853">
    <property type="entry name" value="GH"/>
</dbReference>
<dbReference type="GO" id="GO:0004348">
    <property type="term" value="F:glucosylceramidase activity"/>
    <property type="evidence" value="ECO:0007669"/>
    <property type="project" value="InterPro"/>
</dbReference>
<feature type="signal peptide" evidence="5">
    <location>
        <begin position="1"/>
        <end position="24"/>
    </location>
</feature>
<evidence type="ECO:0000256" key="5">
    <source>
        <dbReference type="SAM" id="SignalP"/>
    </source>
</evidence>
<keyword evidence="9" id="KW-1185">Reference proteome</keyword>
<dbReference type="SUPFAM" id="SSF51445">
    <property type="entry name" value="(Trans)glycosidases"/>
    <property type="match status" value="1"/>
</dbReference>
<dbReference type="InterPro" id="IPR001139">
    <property type="entry name" value="Glyco_hydro_30"/>
</dbReference>
<evidence type="ECO:0000256" key="1">
    <source>
        <dbReference type="ARBA" id="ARBA00005382"/>
    </source>
</evidence>
<accession>A0A1M4SJF2</accession>
<dbReference type="Gene3D" id="2.60.40.1180">
    <property type="entry name" value="Golgi alpha-mannosidase II"/>
    <property type="match status" value="1"/>
</dbReference>
<dbReference type="InterPro" id="IPR013780">
    <property type="entry name" value="Glyco_hydro_b"/>
</dbReference>
<evidence type="ECO:0000259" key="6">
    <source>
        <dbReference type="Pfam" id="PF02055"/>
    </source>
</evidence>
<gene>
    <name evidence="8" type="ORF">SAMN02745781_00083</name>
</gene>
<keyword evidence="3 4" id="KW-0378">Hydrolase</keyword>
<dbReference type="Pfam" id="PF17189">
    <property type="entry name" value="Glyco_hydro_30C"/>
    <property type="match status" value="1"/>
</dbReference>
<reference evidence="9" key="1">
    <citation type="submission" date="2016-11" db="EMBL/GenBank/DDBJ databases">
        <authorList>
            <person name="Varghese N."/>
            <person name="Submissions S."/>
        </authorList>
    </citation>
    <scope>NUCLEOTIDE SEQUENCE [LARGE SCALE GENOMIC DNA]</scope>
    <source>
        <strain evidence="9">DSM 21264</strain>
    </source>
</reference>
<feature type="chain" id="PRO_5012951299" evidence="5">
    <location>
        <begin position="25"/>
        <end position="406"/>
    </location>
</feature>
<evidence type="ECO:0000256" key="3">
    <source>
        <dbReference type="ARBA" id="ARBA00022801"/>
    </source>
</evidence>
<dbReference type="PANTHER" id="PTHR11069">
    <property type="entry name" value="GLUCOSYLCERAMIDASE"/>
    <property type="match status" value="1"/>
</dbReference>
<evidence type="ECO:0000259" key="7">
    <source>
        <dbReference type="Pfam" id="PF17189"/>
    </source>
</evidence>
<sequence>MEMKKLLGISTVFLLGSMSLNAVAGSVYVNFNAEYQEIDGFGGMNAPGWVNDLTSAQATTAFGNGDGQMGLSIMRMRIDPDSNQWYRQVPTAQIAHSYGAKLLATPWSPPAYMKTNNNVNNGGKLKKEHYWGYTNHLMDFTHYMAGKNAPIYALSIQNEPDWHPNYESCDWSGADFVNYLNDQGWRLDASLKILAPESLGFNPALSDPILNNSVASSHVDIIGGHLYGVKPKNYPLALQKGKKLWMTEHYTDNEDGNNWNKAMDVGLELHQSMVANYSAYIWWYVRRSYGLLSENGNISKRGYVMSQYSKFIRPGDVRIAATEVPESNVYVTAYKNRSGKLVVAVVNRSNSHKELKFTLQNGTVGSMTKYVTSASKNVSYGGKYAVSNNRFTAYADPWSVMTFVSE</sequence>
<feature type="domain" description="Glycosyl hydrolase family 30 beta sandwich" evidence="7">
    <location>
        <begin position="317"/>
        <end position="363"/>
    </location>
</feature>
<evidence type="ECO:0000313" key="9">
    <source>
        <dbReference type="Proteomes" id="UP000184159"/>
    </source>
</evidence>
<dbReference type="EMBL" id="FQUH01000001">
    <property type="protein sequence ID" value="SHE32282.1"/>
    <property type="molecule type" value="Genomic_DNA"/>
</dbReference>
<dbReference type="AlphaFoldDB" id="A0A1M4SJF2"/>
<dbReference type="InterPro" id="IPR033452">
    <property type="entry name" value="GH30_C"/>
</dbReference>
<evidence type="ECO:0000313" key="8">
    <source>
        <dbReference type="EMBL" id="SHE32282.1"/>
    </source>
</evidence>